<proteinExistence type="predicted"/>
<dbReference type="EMBL" id="LR796590">
    <property type="protein sequence ID" value="CAB4152866.1"/>
    <property type="molecule type" value="Genomic_DNA"/>
</dbReference>
<protein>
    <submittedName>
        <fullName evidence="1">Uncharacterized protein</fullName>
    </submittedName>
</protein>
<sequence>MSFSNLLSIQDRRRLRDIVRRVHLRFYPVDKLTNQECDKFIDSLSAEMIENNLRAGSNLGME</sequence>
<gene>
    <name evidence="1" type="ORF">UFOVP616_33</name>
</gene>
<evidence type="ECO:0000313" key="1">
    <source>
        <dbReference type="EMBL" id="CAB4152866.1"/>
    </source>
</evidence>
<name>A0A6J5N698_9CAUD</name>
<organism evidence="1">
    <name type="scientific">uncultured Caudovirales phage</name>
    <dbReference type="NCBI Taxonomy" id="2100421"/>
    <lineage>
        <taxon>Viruses</taxon>
        <taxon>Duplodnaviria</taxon>
        <taxon>Heunggongvirae</taxon>
        <taxon>Uroviricota</taxon>
        <taxon>Caudoviricetes</taxon>
        <taxon>Peduoviridae</taxon>
        <taxon>Maltschvirus</taxon>
        <taxon>Maltschvirus maltsch</taxon>
    </lineage>
</organism>
<accession>A0A6J5N698</accession>
<reference evidence="1" key="1">
    <citation type="submission" date="2020-04" db="EMBL/GenBank/DDBJ databases">
        <authorList>
            <person name="Chiriac C."/>
            <person name="Salcher M."/>
            <person name="Ghai R."/>
            <person name="Kavagutti S V."/>
        </authorList>
    </citation>
    <scope>NUCLEOTIDE SEQUENCE</scope>
</reference>